<gene>
    <name evidence="1" type="ORF">FSB75_19470</name>
</gene>
<sequence length="125" mass="13983">MTQSSKKQFGVWMDTHQATIVGRANPALSDFTVLGYAGNAGAKPNTSEKNEYNDEKTLQHKFYKEILTHMQNAEEVHVTGTGTAQEQFMRFMAGTPQFKNTATHESTSNKMSNEKLTAYIAARFN</sequence>
<dbReference type="SUPFAM" id="SSF53137">
    <property type="entry name" value="Translational machinery components"/>
    <property type="match status" value="1"/>
</dbReference>
<dbReference type="OrthoDB" id="1122364at2"/>
<dbReference type="Proteomes" id="UP000321204">
    <property type="component" value="Chromosome"/>
</dbReference>
<name>A0A5B8UMX5_9BACT</name>
<keyword evidence="2" id="KW-1185">Reference proteome</keyword>
<proteinExistence type="predicted"/>
<protein>
    <submittedName>
        <fullName evidence="1">Uncharacterized protein</fullName>
    </submittedName>
</protein>
<evidence type="ECO:0000313" key="2">
    <source>
        <dbReference type="Proteomes" id="UP000321204"/>
    </source>
</evidence>
<organism evidence="1 2">
    <name type="scientific">Flavisolibacter ginsenosidimutans</name>
    <dbReference type="NCBI Taxonomy" id="661481"/>
    <lineage>
        <taxon>Bacteria</taxon>
        <taxon>Pseudomonadati</taxon>
        <taxon>Bacteroidota</taxon>
        <taxon>Chitinophagia</taxon>
        <taxon>Chitinophagales</taxon>
        <taxon>Chitinophagaceae</taxon>
        <taxon>Flavisolibacter</taxon>
    </lineage>
</organism>
<evidence type="ECO:0000313" key="1">
    <source>
        <dbReference type="EMBL" id="QEC57994.1"/>
    </source>
</evidence>
<reference evidence="1 2" key="1">
    <citation type="journal article" date="2015" name="Int. J. Syst. Evol. Microbiol.">
        <title>Flavisolibacter ginsenosidimutans sp. nov., with ginsenoside-converting activity isolated from soil used for cultivating ginseng.</title>
        <authorList>
            <person name="Zhao Y."/>
            <person name="Liu Q."/>
            <person name="Kang M.S."/>
            <person name="Jin F."/>
            <person name="Yu H."/>
            <person name="Im W.T."/>
        </authorList>
    </citation>
    <scope>NUCLEOTIDE SEQUENCE [LARGE SCALE GENOMIC DNA]</scope>
    <source>
        <strain evidence="1 2">Gsoil 636</strain>
    </source>
</reference>
<dbReference type="KEGG" id="fgg:FSB75_19470"/>
<accession>A0A5B8UMX5</accession>
<dbReference type="AlphaFoldDB" id="A0A5B8UMX5"/>
<dbReference type="RefSeq" id="WP_146790893.1">
    <property type="nucleotide sequence ID" value="NZ_BAABIO010000003.1"/>
</dbReference>
<dbReference type="EMBL" id="CP042433">
    <property type="protein sequence ID" value="QEC57994.1"/>
    <property type="molecule type" value="Genomic_DNA"/>
</dbReference>